<evidence type="ECO:0000313" key="2">
    <source>
        <dbReference type="Proteomes" id="UP000722459"/>
    </source>
</evidence>
<evidence type="ECO:0000313" key="1">
    <source>
        <dbReference type="EMBL" id="MBT4870234.1"/>
    </source>
</evidence>
<gene>
    <name evidence="1" type="ORF">HON47_01535</name>
</gene>
<protein>
    <submittedName>
        <fullName evidence="1">Uncharacterized protein</fullName>
    </submittedName>
</protein>
<dbReference type="EMBL" id="JABJNZ010000022">
    <property type="protein sequence ID" value="MBT4870234.1"/>
    <property type="molecule type" value="Genomic_DNA"/>
</dbReference>
<sequence length="443" mass="50119">MSRFKHENLLRAGVHGETGQISIRALDVRGRGGIKNTRLYDVAGKPIKIRWGALRRVPSTRKEISSRINSLRARKIRITYGDKKAKALEPSLPHLQTAMNIYSKLSKARDLREATRIQAKLVPSYNVAKKEIDKLASKHPRLKELSKTLGEQIRFSKTAGEALKYSRGIRNKAIIERGEGRVLMRGSSGVELFLANPVSLRKEAQRRTEIIGQAISEITASLDASEAGKQRQARLIAEVDREISLLLGAAKNSKGRTYLPPMELSKIYKFYRDKKVVRETRRAEKEEQQRVAAKKKREAPRKRVQNVISTLEYFGDFYQRIANAKSFTQGLGIMASSKEVRGMMFRNLKGLEKEYPQIENAIALQHTVLMIPESREHAQKLTRGKVQVGGSKKKSKHEIHMVTKQGVPFAIPTSVTSMQSYAKRVVGVIEQARSEMQKELEKL</sequence>
<accession>A0A8T5GDM7</accession>
<name>A0A8T5GDM7_9ARCH</name>
<comment type="caution">
    <text evidence="1">The sequence shown here is derived from an EMBL/GenBank/DDBJ whole genome shotgun (WGS) entry which is preliminary data.</text>
</comment>
<proteinExistence type="predicted"/>
<dbReference type="AlphaFoldDB" id="A0A8T5GDM7"/>
<reference evidence="1" key="1">
    <citation type="journal article" date="2021" name="ISME J.">
        <title>Mercury methylation by metabolically versatile and cosmopolitan marine bacteria.</title>
        <authorList>
            <person name="Lin H."/>
            <person name="Ascher D.B."/>
            <person name="Myung Y."/>
            <person name="Lamborg C.H."/>
            <person name="Hallam S.J."/>
            <person name="Gionfriddo C.M."/>
            <person name="Holt K.E."/>
            <person name="Moreau J.W."/>
        </authorList>
    </citation>
    <scope>NUCLEOTIDE SEQUENCE</scope>
    <source>
        <strain evidence="1">SI075_bin30</strain>
    </source>
</reference>
<organism evidence="1 2">
    <name type="scientific">Candidatus Iainarchaeum sp</name>
    <dbReference type="NCBI Taxonomy" id="3101447"/>
    <lineage>
        <taxon>Archaea</taxon>
        <taxon>Candidatus Iainarchaeota</taxon>
        <taxon>Candidatus Iainarchaeia</taxon>
        <taxon>Candidatus Iainarchaeales</taxon>
        <taxon>Candidatus Iainarchaeaceae</taxon>
        <taxon>Candidatus Iainarchaeum</taxon>
    </lineage>
</organism>
<dbReference type="Proteomes" id="UP000722459">
    <property type="component" value="Unassembled WGS sequence"/>
</dbReference>